<comment type="caution">
    <text evidence="1">The sequence shown here is derived from an EMBL/GenBank/DDBJ whole genome shotgun (WGS) entry which is preliminary data.</text>
</comment>
<proteinExistence type="predicted"/>
<gene>
    <name evidence="1" type="ORF">C2E20_2447</name>
</gene>
<keyword evidence="2" id="KW-1185">Reference proteome</keyword>
<sequence>MVESFGLLFEPLADLLGSLRCVVAGGSMVHAYMGGLPGNYSGDLDIFCKPVDDYQHPETQRLVQMIQCEDPQHDVPGCARQLDLSAAATFSFFDGASLSTLYPDTTDRWETFWLWGSDHLPARLAKYQDKVFKLVAEGVPCPAGPPTPAVWPVPRRSARLLMTEGISGGKGQCPEPGEGTAAC</sequence>
<dbReference type="OrthoDB" id="515752at2759"/>
<dbReference type="AlphaFoldDB" id="A0A2P6VK51"/>
<protein>
    <submittedName>
        <fullName evidence="1">N-acetyl-gamma-glutamyl-phosphate reductase</fullName>
    </submittedName>
</protein>
<evidence type="ECO:0000313" key="1">
    <source>
        <dbReference type="EMBL" id="PSC74481.1"/>
    </source>
</evidence>
<name>A0A2P6VK51_9CHLO</name>
<accession>A0A2P6VK51</accession>
<dbReference type="EMBL" id="LHPF02000004">
    <property type="protein sequence ID" value="PSC74481.1"/>
    <property type="molecule type" value="Genomic_DNA"/>
</dbReference>
<organism evidence="1 2">
    <name type="scientific">Micractinium conductrix</name>
    <dbReference type="NCBI Taxonomy" id="554055"/>
    <lineage>
        <taxon>Eukaryota</taxon>
        <taxon>Viridiplantae</taxon>
        <taxon>Chlorophyta</taxon>
        <taxon>core chlorophytes</taxon>
        <taxon>Trebouxiophyceae</taxon>
        <taxon>Chlorellales</taxon>
        <taxon>Chlorellaceae</taxon>
        <taxon>Chlorella clade</taxon>
        <taxon>Micractinium</taxon>
    </lineage>
</organism>
<reference evidence="1 2" key="1">
    <citation type="journal article" date="2018" name="Plant J.">
        <title>Genome sequences of Chlorella sorokiniana UTEX 1602 and Micractinium conductrix SAG 241.80: implications to maltose excretion by a green alga.</title>
        <authorList>
            <person name="Arriola M.B."/>
            <person name="Velmurugan N."/>
            <person name="Zhang Y."/>
            <person name="Plunkett M.H."/>
            <person name="Hondzo H."/>
            <person name="Barney B.M."/>
        </authorList>
    </citation>
    <scope>NUCLEOTIDE SEQUENCE [LARGE SCALE GENOMIC DNA]</scope>
    <source>
        <strain evidence="1 2">SAG 241.80</strain>
    </source>
</reference>
<dbReference type="Proteomes" id="UP000239649">
    <property type="component" value="Unassembled WGS sequence"/>
</dbReference>
<evidence type="ECO:0000313" key="2">
    <source>
        <dbReference type="Proteomes" id="UP000239649"/>
    </source>
</evidence>